<evidence type="ECO:0000313" key="14">
    <source>
        <dbReference type="EMBL" id="PWZ05472.1"/>
    </source>
</evidence>
<dbReference type="GO" id="GO:0005783">
    <property type="term" value="C:endoplasmic reticulum"/>
    <property type="evidence" value="ECO:0007669"/>
    <property type="project" value="UniProtKB-SubCell"/>
</dbReference>
<evidence type="ECO:0000259" key="13">
    <source>
        <dbReference type="Pfam" id="PF21365"/>
    </source>
</evidence>
<comment type="pathway">
    <text evidence="2">Glycan metabolism; N-glycan metabolism.</text>
</comment>
<evidence type="ECO:0000256" key="8">
    <source>
        <dbReference type="ARBA" id="ARBA00042895"/>
    </source>
</evidence>
<dbReference type="InterPro" id="IPR025887">
    <property type="entry name" value="Glyco_hydro_31_N_dom"/>
</dbReference>
<comment type="similarity">
    <text evidence="9">Belongs to the glycosyl hydrolase 31 family.</text>
</comment>
<dbReference type="EMBL" id="NCVQ01000010">
    <property type="protein sequence ID" value="PWZ05472.1"/>
    <property type="molecule type" value="Genomic_DNA"/>
</dbReference>
<feature type="domain" description="Glycosyl hydrolase family 31 C-terminal" evidence="13">
    <location>
        <begin position="343"/>
        <end position="430"/>
    </location>
</feature>
<dbReference type="GO" id="GO:0004553">
    <property type="term" value="F:hydrolase activity, hydrolyzing O-glycosyl compounds"/>
    <property type="evidence" value="ECO:0007669"/>
    <property type="project" value="InterPro"/>
</dbReference>
<dbReference type="Gene3D" id="2.60.40.1180">
    <property type="entry name" value="Golgi alpha-mannosidase II"/>
    <property type="match status" value="2"/>
</dbReference>
<sequence>MEIDEDYSTATPPHRRFQVPDVLLPDLEARTLHLPEPKTAAGVSTVALSSDLDVVVKHDPFELTLRRAGSGDPVLSFNSHGLFDFEPLRESKPENETWEEHFRSHTDKRPRGPQSITFDLSFYGADFVYGLPEHGSTSLALRPTRGPGVEESEPYRLFNLDVFEYLHESPFGLYGSIPFMIGHGSRSSSGFFWLNAAEMQIDVLAPGWDGATAQDNGRIDTLWMAEAGVVDAFFFVDVDSVDAGFDEHDIPYDVLWLDIEHTDGKRYFTWDHSAFPNPEEMQRKIADKGRKMFQQARMLVDFLETQNRTCWERRTAIIREAIHMRYSLLPYFYTLFREASVNGIPVMRPLWLEFPEDKETYNNGEAFMVGPSLLAQGIYEEGQKSVSVYLPGKESWYDLRNGSPYKGSVTHKLQVLEDSIPSFQRAGTIVPRKDRFRRSSTQMVNDPYTLVIALNSSGAAEGELYMDDGKSYDYQQGAFSHRRFVFADNKLTSFNIAPDNLSKKFTSGCVIERIIVLGLRSGVKKAIIEPGNQEVEIESGPISLRSGSSPVVPTIRRPNVRIADSWTIWIA</sequence>
<dbReference type="InterPro" id="IPR048395">
    <property type="entry name" value="Glyco_hydro_31_C"/>
</dbReference>
<comment type="caution">
    <text evidence="14">The sequence shown here is derived from an EMBL/GenBank/DDBJ whole genome shotgun (WGS) entry which is preliminary data.</text>
</comment>
<keyword evidence="5" id="KW-0256">Endoplasmic reticulum</keyword>
<evidence type="ECO:0000256" key="1">
    <source>
        <dbReference type="ARBA" id="ARBA00004240"/>
    </source>
</evidence>
<accession>A0A3L6DA52</accession>
<evidence type="ECO:0000256" key="5">
    <source>
        <dbReference type="ARBA" id="ARBA00022824"/>
    </source>
</evidence>
<dbReference type="InterPro" id="IPR033403">
    <property type="entry name" value="DUF5110"/>
</dbReference>
<dbReference type="Pfam" id="PF13802">
    <property type="entry name" value="Gal_mutarotas_2"/>
    <property type="match status" value="1"/>
</dbReference>
<dbReference type="Pfam" id="PF17137">
    <property type="entry name" value="DUF5110"/>
    <property type="match status" value="1"/>
</dbReference>
<dbReference type="Pfam" id="PF21365">
    <property type="entry name" value="Glyco_hydro_31_3rd"/>
    <property type="match status" value="1"/>
</dbReference>
<dbReference type="PANTHER" id="PTHR22762">
    <property type="entry name" value="ALPHA-GLUCOSIDASE"/>
    <property type="match status" value="1"/>
</dbReference>
<dbReference type="InterPro" id="IPR000322">
    <property type="entry name" value="Glyco_hydro_31_TIM"/>
</dbReference>
<evidence type="ECO:0000256" key="2">
    <source>
        <dbReference type="ARBA" id="ARBA00004833"/>
    </source>
</evidence>
<dbReference type="Gene3D" id="2.60.40.1760">
    <property type="entry name" value="glycosyl hydrolase (family 31)"/>
    <property type="match status" value="1"/>
</dbReference>
<feature type="domain" description="Glycoside hydrolase family 31 N-terminal" evidence="11">
    <location>
        <begin position="45"/>
        <end position="202"/>
    </location>
</feature>
<gene>
    <name evidence="14" type="primary">Os03g0216600_0</name>
    <name evidence="14" type="ORF">Zm00014a_023474</name>
</gene>
<evidence type="ECO:0000256" key="7">
    <source>
        <dbReference type="ARBA" id="ARBA00023295"/>
    </source>
</evidence>
<dbReference type="ExpressionAtlas" id="A0A3L6DA52">
    <property type="expression patterns" value="baseline and differential"/>
</dbReference>
<keyword evidence="3" id="KW-0732">Signal</keyword>
<dbReference type="GO" id="GO:0030246">
    <property type="term" value="F:carbohydrate binding"/>
    <property type="evidence" value="ECO:0007669"/>
    <property type="project" value="InterPro"/>
</dbReference>
<dbReference type="GO" id="GO:0005975">
    <property type="term" value="P:carbohydrate metabolic process"/>
    <property type="evidence" value="ECO:0007669"/>
    <property type="project" value="InterPro"/>
</dbReference>
<keyword evidence="7 9" id="KW-0326">Glycosidase</keyword>
<keyword evidence="4 9" id="KW-0378">Hydrolase</keyword>
<evidence type="ECO:0000259" key="12">
    <source>
        <dbReference type="Pfam" id="PF17137"/>
    </source>
</evidence>
<keyword evidence="6" id="KW-0325">Glycoprotein</keyword>
<dbReference type="PANTHER" id="PTHR22762:SF54">
    <property type="entry name" value="BCDNA.GH04962"/>
    <property type="match status" value="1"/>
</dbReference>
<dbReference type="SUPFAM" id="SSF51011">
    <property type="entry name" value="Glycosyl hydrolase domain"/>
    <property type="match status" value="1"/>
</dbReference>
<proteinExistence type="inferred from homology"/>
<comment type="subcellular location">
    <subcellularLocation>
        <location evidence="1">Endoplasmic reticulum</location>
    </subcellularLocation>
</comment>
<dbReference type="Pfam" id="PF01055">
    <property type="entry name" value="Glyco_hydro_31_2nd"/>
    <property type="match status" value="1"/>
</dbReference>
<evidence type="ECO:0000256" key="4">
    <source>
        <dbReference type="ARBA" id="ARBA00022801"/>
    </source>
</evidence>
<feature type="domain" description="DUF5110" evidence="12">
    <location>
        <begin position="449"/>
        <end position="496"/>
    </location>
</feature>
<name>A0A3L6DA52_MAIZE</name>
<protein>
    <recommendedName>
        <fullName evidence="8">Glucosidase II subunit alpha</fullName>
    </recommendedName>
</protein>
<dbReference type="InterPro" id="IPR013780">
    <property type="entry name" value="Glyco_hydro_b"/>
</dbReference>
<dbReference type="AlphaFoldDB" id="A0A3L6DA52"/>
<evidence type="ECO:0000259" key="10">
    <source>
        <dbReference type="Pfam" id="PF01055"/>
    </source>
</evidence>
<dbReference type="Proteomes" id="UP000251960">
    <property type="component" value="Chromosome 9"/>
</dbReference>
<evidence type="ECO:0000256" key="6">
    <source>
        <dbReference type="ARBA" id="ARBA00023180"/>
    </source>
</evidence>
<evidence type="ECO:0000256" key="9">
    <source>
        <dbReference type="RuleBase" id="RU361185"/>
    </source>
</evidence>
<organism evidence="14">
    <name type="scientific">Zea mays</name>
    <name type="common">Maize</name>
    <dbReference type="NCBI Taxonomy" id="4577"/>
    <lineage>
        <taxon>Eukaryota</taxon>
        <taxon>Viridiplantae</taxon>
        <taxon>Streptophyta</taxon>
        <taxon>Embryophyta</taxon>
        <taxon>Tracheophyta</taxon>
        <taxon>Spermatophyta</taxon>
        <taxon>Magnoliopsida</taxon>
        <taxon>Liliopsida</taxon>
        <taxon>Poales</taxon>
        <taxon>Poaceae</taxon>
        <taxon>PACMAD clade</taxon>
        <taxon>Panicoideae</taxon>
        <taxon>Andropogonodae</taxon>
        <taxon>Andropogoneae</taxon>
        <taxon>Tripsacinae</taxon>
        <taxon>Zea</taxon>
    </lineage>
</organism>
<dbReference type="InterPro" id="IPR011013">
    <property type="entry name" value="Gal_mutarotase_sf_dom"/>
</dbReference>
<reference evidence="14" key="1">
    <citation type="journal article" date="2018" name="Nat. Genet.">
        <title>Extensive intraspecific gene order and gene structural variations between Mo17 and other maize genomes.</title>
        <authorList>
            <person name="Sun S."/>
            <person name="Zhou Y."/>
            <person name="Chen J."/>
            <person name="Shi J."/>
            <person name="Zhao H."/>
            <person name="Zhao H."/>
            <person name="Song W."/>
            <person name="Zhang M."/>
            <person name="Cui Y."/>
            <person name="Dong X."/>
            <person name="Liu H."/>
            <person name="Ma X."/>
            <person name="Jiao Y."/>
            <person name="Wang B."/>
            <person name="Wei X."/>
            <person name="Stein J.C."/>
            <person name="Glaubitz J.C."/>
            <person name="Lu F."/>
            <person name="Yu G."/>
            <person name="Liang C."/>
            <person name="Fengler K."/>
            <person name="Li B."/>
            <person name="Rafalski A."/>
            <person name="Schnable P.S."/>
            <person name="Ware D.H."/>
            <person name="Buckler E.S."/>
            <person name="Lai J."/>
        </authorList>
    </citation>
    <scope>NUCLEOTIDE SEQUENCE [LARGE SCALE GENOMIC DNA]</scope>
    <source>
        <tissue evidence="14">Seedling</tissue>
    </source>
</reference>
<dbReference type="Gene3D" id="3.20.20.80">
    <property type="entry name" value="Glycosidases"/>
    <property type="match status" value="2"/>
</dbReference>
<dbReference type="SUPFAM" id="SSF74650">
    <property type="entry name" value="Galactose mutarotase-like"/>
    <property type="match status" value="1"/>
</dbReference>
<dbReference type="CDD" id="cd14752">
    <property type="entry name" value="GH31_N"/>
    <property type="match status" value="1"/>
</dbReference>
<feature type="domain" description="Glycoside hydrolase family 31 TIM barrel" evidence="10">
    <location>
        <begin position="237"/>
        <end position="293"/>
    </location>
</feature>
<evidence type="ECO:0000259" key="11">
    <source>
        <dbReference type="Pfam" id="PF13802"/>
    </source>
</evidence>
<evidence type="ECO:0000256" key="3">
    <source>
        <dbReference type="ARBA" id="ARBA00022729"/>
    </source>
</evidence>